<feature type="active site" evidence="3">
    <location>
        <position position="112"/>
    </location>
</feature>
<dbReference type="PROSITE" id="PS00141">
    <property type="entry name" value="ASP_PROTEASE"/>
    <property type="match status" value="1"/>
</dbReference>
<keyword evidence="8" id="KW-1185">Reference proteome</keyword>
<dbReference type="PROSITE" id="PS51767">
    <property type="entry name" value="PEPTIDASE_A1"/>
    <property type="match status" value="1"/>
</dbReference>
<comment type="caution">
    <text evidence="7">The sequence shown here is derived from an EMBL/GenBank/DDBJ whole genome shotgun (WGS) entry which is preliminary data.</text>
</comment>
<keyword evidence="2 4" id="KW-0064">Aspartyl protease</keyword>
<evidence type="ECO:0000313" key="7">
    <source>
        <dbReference type="EMBL" id="KAJ9646770.1"/>
    </source>
</evidence>
<sequence>MNPLAILLLFSLLFSLLILPFPVESRGVELIPAYRNPNYRANATKALLHAYHRYGIIPLAGPYHRNENNVLLKRQKNGSSTAVLADDYINDLFYTCPVLIGTPPQALSMNFDTGSADTWVWSTTILGLEKNYNATVFNPTLSSTFRNMSGSFFFVSYGDSSWVNGIVGTDTLRVGNIAIENQAVELATALAFSFKTLTTMNGFLGLSFTNLNKVKPHPVLTPVENMALQQAIPAKQQLFTAYLGSYKDAKDPDQGRSFYTFGGINQALVPPGQEPRYTSVNDTVGRWMISSPSVIINGQELDLPHNEALVDTGTTLMFVKEEVCRAFYGQIPGAVFSETDGQWIFPTQIPTNLLPNLSVAVGDFQVAINKEQFAFAPSGQANMTVGAIQSRISSSFDIFGIPFFQNVYAIFDVGRRRFGVVKRIDPTPNGPA</sequence>
<dbReference type="InterPro" id="IPR021109">
    <property type="entry name" value="Peptidase_aspartic_dom_sf"/>
</dbReference>
<evidence type="ECO:0000256" key="4">
    <source>
        <dbReference type="RuleBase" id="RU000454"/>
    </source>
</evidence>
<proteinExistence type="inferred from homology"/>
<dbReference type="EMBL" id="JAPDRN010000002">
    <property type="protein sequence ID" value="KAJ9646770.1"/>
    <property type="molecule type" value="Genomic_DNA"/>
</dbReference>
<dbReference type="PANTHER" id="PTHR47966:SF1">
    <property type="entry name" value="ASPARTYL PROTEINASE"/>
    <property type="match status" value="1"/>
</dbReference>
<dbReference type="AlphaFoldDB" id="A0AA39D298"/>
<name>A0AA39D298_9EURO</name>
<dbReference type="GO" id="GO:0004190">
    <property type="term" value="F:aspartic-type endopeptidase activity"/>
    <property type="evidence" value="ECO:0007669"/>
    <property type="project" value="UniProtKB-KW"/>
</dbReference>
<organism evidence="7 8">
    <name type="scientific">Knufia peltigerae</name>
    <dbReference type="NCBI Taxonomy" id="1002370"/>
    <lineage>
        <taxon>Eukaryota</taxon>
        <taxon>Fungi</taxon>
        <taxon>Dikarya</taxon>
        <taxon>Ascomycota</taxon>
        <taxon>Pezizomycotina</taxon>
        <taxon>Eurotiomycetes</taxon>
        <taxon>Chaetothyriomycetidae</taxon>
        <taxon>Chaetothyriales</taxon>
        <taxon>Trichomeriaceae</taxon>
        <taxon>Knufia</taxon>
    </lineage>
</organism>
<evidence type="ECO:0000256" key="5">
    <source>
        <dbReference type="SAM" id="SignalP"/>
    </source>
</evidence>
<evidence type="ECO:0000256" key="1">
    <source>
        <dbReference type="ARBA" id="ARBA00007447"/>
    </source>
</evidence>
<dbReference type="Gene3D" id="2.40.70.10">
    <property type="entry name" value="Acid Proteases"/>
    <property type="match status" value="2"/>
</dbReference>
<accession>A0AA39D298</accession>
<dbReference type="InterPro" id="IPR001461">
    <property type="entry name" value="Aspartic_peptidase_A1"/>
</dbReference>
<feature type="signal peptide" evidence="5">
    <location>
        <begin position="1"/>
        <end position="25"/>
    </location>
</feature>
<dbReference type="PRINTS" id="PR00792">
    <property type="entry name" value="PEPSIN"/>
</dbReference>
<feature type="domain" description="Peptidase A1" evidence="6">
    <location>
        <begin position="94"/>
        <end position="421"/>
    </location>
</feature>
<protein>
    <recommendedName>
        <fullName evidence="6">Peptidase A1 domain-containing protein</fullName>
    </recommendedName>
</protein>
<dbReference type="SUPFAM" id="SSF50630">
    <property type="entry name" value="Acid proteases"/>
    <property type="match status" value="1"/>
</dbReference>
<reference evidence="7" key="1">
    <citation type="submission" date="2022-10" db="EMBL/GenBank/DDBJ databases">
        <title>Culturing micro-colonial fungi from biological soil crusts in the Mojave desert and describing Neophaeococcomyces mojavensis, and introducing the new genera and species Taxawa tesnikishii.</title>
        <authorList>
            <person name="Kurbessoian T."/>
            <person name="Stajich J.E."/>
        </authorList>
    </citation>
    <scope>NUCLEOTIDE SEQUENCE</scope>
    <source>
        <strain evidence="7">TK_35</strain>
    </source>
</reference>
<evidence type="ECO:0000259" key="6">
    <source>
        <dbReference type="PROSITE" id="PS51767"/>
    </source>
</evidence>
<keyword evidence="5" id="KW-0732">Signal</keyword>
<gene>
    <name evidence="7" type="ORF">H2204_000462</name>
</gene>
<dbReference type="Pfam" id="PF00026">
    <property type="entry name" value="Asp"/>
    <property type="match status" value="1"/>
</dbReference>
<evidence type="ECO:0000256" key="3">
    <source>
        <dbReference type="PIRSR" id="PIRSR601461-1"/>
    </source>
</evidence>
<dbReference type="PANTHER" id="PTHR47966">
    <property type="entry name" value="BETA-SITE APP-CLEAVING ENZYME, ISOFORM A-RELATED"/>
    <property type="match status" value="1"/>
</dbReference>
<comment type="similarity">
    <text evidence="1 4">Belongs to the peptidase A1 family.</text>
</comment>
<dbReference type="InterPro" id="IPR033121">
    <property type="entry name" value="PEPTIDASE_A1"/>
</dbReference>
<dbReference type="Proteomes" id="UP001172681">
    <property type="component" value="Unassembled WGS sequence"/>
</dbReference>
<dbReference type="InterPro" id="IPR001969">
    <property type="entry name" value="Aspartic_peptidase_AS"/>
</dbReference>
<feature type="active site" evidence="3">
    <location>
        <position position="311"/>
    </location>
</feature>
<evidence type="ECO:0000256" key="2">
    <source>
        <dbReference type="ARBA" id="ARBA00022750"/>
    </source>
</evidence>
<evidence type="ECO:0000313" key="8">
    <source>
        <dbReference type="Proteomes" id="UP001172681"/>
    </source>
</evidence>
<feature type="chain" id="PRO_5041263713" description="Peptidase A1 domain-containing protein" evidence="5">
    <location>
        <begin position="26"/>
        <end position="432"/>
    </location>
</feature>
<keyword evidence="4" id="KW-0645">Protease</keyword>
<dbReference type="GO" id="GO:0006508">
    <property type="term" value="P:proteolysis"/>
    <property type="evidence" value="ECO:0007669"/>
    <property type="project" value="UniProtKB-KW"/>
</dbReference>
<keyword evidence="4" id="KW-0378">Hydrolase</keyword>